<reference evidence="1 2" key="1">
    <citation type="submission" date="2021-06" db="EMBL/GenBank/DDBJ databases">
        <authorList>
            <person name="Sun Q."/>
            <person name="Li D."/>
        </authorList>
    </citation>
    <scope>NUCLEOTIDE SEQUENCE [LARGE SCALE GENOMIC DNA]</scope>
    <source>
        <strain evidence="1 2">MSJ-11</strain>
    </source>
</reference>
<dbReference type="Proteomes" id="UP000726170">
    <property type="component" value="Unassembled WGS sequence"/>
</dbReference>
<keyword evidence="2" id="KW-1185">Reference proteome</keyword>
<dbReference type="RefSeq" id="WP_216439814.1">
    <property type="nucleotide sequence ID" value="NZ_JAHLQF010000003.1"/>
</dbReference>
<dbReference type="EMBL" id="JAHLQF010000003">
    <property type="protein sequence ID" value="MBU5485260.1"/>
    <property type="molecule type" value="Genomic_DNA"/>
</dbReference>
<proteinExistence type="predicted"/>
<gene>
    <name evidence="1" type="ORF">KQI86_13030</name>
</gene>
<sequence length="468" mass="51080">MKTTINYGLKKPEGTDVVNIEDLNYNADIIDQKIKEVDTKASNIKVPVTSVNGKTGAVTLAAIDIGAVPTGRKINSKPLSVDIALSASDIKTSSGATVESQLAQIKTDIGSETLQTTKKNLKGAINEVFQFANEGKKSISTAVTAKGVPASPSDTFPTLANKIGQIETGYGVGKKIPASSLQFNFGVLWDFTVTNNILSPVGKVISDSENNTYTYDARESKVVKISPSGTLLWEYYGFVGAIHDIAIDKYNNVYACGNDRTIRKISSLGEEIWKLSITGMPSVLTVAPNGRVYVDEAYGDVVRINSDGSGKVTMTIHSNKAIASIDVDSDNNIYTCANYSVKKNKDSILIWEYTNKTYAYYLAVDSNNCCYIMGDILTKLKVDGVKDWDYSGFKERPNCLTLDKESNVYTNNGYYNIKKLTSNGVALMDFEIPYDRPIRAIDVDTLGNLAISARNTIFKLEQSYTVLN</sequence>
<name>A0ABS6ELD3_9CLOT</name>
<organism evidence="1 2">
    <name type="scientific">Clostridium mobile</name>
    <dbReference type="NCBI Taxonomy" id="2841512"/>
    <lineage>
        <taxon>Bacteria</taxon>
        <taxon>Bacillati</taxon>
        <taxon>Bacillota</taxon>
        <taxon>Clostridia</taxon>
        <taxon>Eubacteriales</taxon>
        <taxon>Clostridiaceae</taxon>
        <taxon>Clostridium</taxon>
    </lineage>
</organism>
<comment type="caution">
    <text evidence="1">The sequence shown here is derived from an EMBL/GenBank/DDBJ whole genome shotgun (WGS) entry which is preliminary data.</text>
</comment>
<protein>
    <submittedName>
        <fullName evidence="1">Uncharacterized protein</fullName>
    </submittedName>
</protein>
<evidence type="ECO:0000313" key="1">
    <source>
        <dbReference type="EMBL" id="MBU5485260.1"/>
    </source>
</evidence>
<accession>A0ABS6ELD3</accession>
<evidence type="ECO:0000313" key="2">
    <source>
        <dbReference type="Proteomes" id="UP000726170"/>
    </source>
</evidence>